<dbReference type="EMBL" id="CADEAL010004137">
    <property type="protein sequence ID" value="CAB1452660.1"/>
    <property type="molecule type" value="Genomic_DNA"/>
</dbReference>
<reference evidence="2" key="1">
    <citation type="submission" date="2020-03" db="EMBL/GenBank/DDBJ databases">
        <authorList>
            <person name="Weist P."/>
        </authorList>
    </citation>
    <scope>NUCLEOTIDE SEQUENCE</scope>
</reference>
<evidence type="ECO:0000313" key="2">
    <source>
        <dbReference type="EMBL" id="CAB1452660.1"/>
    </source>
</evidence>
<organism evidence="2 3">
    <name type="scientific">Pleuronectes platessa</name>
    <name type="common">European plaice</name>
    <dbReference type="NCBI Taxonomy" id="8262"/>
    <lineage>
        <taxon>Eukaryota</taxon>
        <taxon>Metazoa</taxon>
        <taxon>Chordata</taxon>
        <taxon>Craniata</taxon>
        <taxon>Vertebrata</taxon>
        <taxon>Euteleostomi</taxon>
        <taxon>Actinopterygii</taxon>
        <taxon>Neopterygii</taxon>
        <taxon>Teleostei</taxon>
        <taxon>Neoteleostei</taxon>
        <taxon>Acanthomorphata</taxon>
        <taxon>Carangaria</taxon>
        <taxon>Pleuronectiformes</taxon>
        <taxon>Pleuronectoidei</taxon>
        <taxon>Pleuronectidae</taxon>
        <taxon>Pleuronectes</taxon>
    </lineage>
</organism>
<gene>
    <name evidence="2" type="ORF">PLEPLA_LOCUS40410</name>
</gene>
<sequence length="169" mass="19137">MSHGCPLTVPTRRKLKRSQVTFRSPVRKLASLAKKPVIQENKPTTSPDNSPFKPNGKLSLDDEYGKRIEVVLVSSSRLTRPLSSPMQRVWERQMLWEPGNPPIWTLHVHDVPSSSGIDGGGRGSGGVGIIENDLREELKEKICGRGRRTRKHQSVSFWEKKSKGRYHLY</sequence>
<name>A0A9N7VN03_PLEPL</name>
<comment type="caution">
    <text evidence="2">The sequence shown here is derived from an EMBL/GenBank/DDBJ whole genome shotgun (WGS) entry which is preliminary data.</text>
</comment>
<proteinExistence type="predicted"/>
<keyword evidence="3" id="KW-1185">Reference proteome</keyword>
<feature type="region of interest" description="Disordered" evidence="1">
    <location>
        <begin position="1"/>
        <end position="20"/>
    </location>
</feature>
<evidence type="ECO:0000256" key="1">
    <source>
        <dbReference type="SAM" id="MobiDB-lite"/>
    </source>
</evidence>
<evidence type="ECO:0000313" key="3">
    <source>
        <dbReference type="Proteomes" id="UP001153269"/>
    </source>
</evidence>
<dbReference type="AlphaFoldDB" id="A0A9N7VN03"/>
<dbReference type="Proteomes" id="UP001153269">
    <property type="component" value="Unassembled WGS sequence"/>
</dbReference>
<protein>
    <submittedName>
        <fullName evidence="2">Uncharacterized protein</fullName>
    </submittedName>
</protein>
<accession>A0A9N7VN03</accession>
<feature type="region of interest" description="Disordered" evidence="1">
    <location>
        <begin position="31"/>
        <end position="59"/>
    </location>
</feature>